<gene>
    <name evidence="2" type="ORF">V3330_10585</name>
</gene>
<dbReference type="AlphaFoldDB" id="A0AAW9RD02"/>
<keyword evidence="3" id="KW-1185">Reference proteome</keyword>
<dbReference type="CDD" id="cd02440">
    <property type="entry name" value="AdoMet_MTases"/>
    <property type="match status" value="1"/>
</dbReference>
<dbReference type="InterPro" id="IPR016980">
    <property type="entry name" value="S-AdoMet-dep_MeTrfase_Alr7345"/>
</dbReference>
<dbReference type="PIRSF" id="PIRSF031679">
    <property type="entry name" value="Mtase_Alr7345_prd"/>
    <property type="match status" value="1"/>
</dbReference>
<protein>
    <recommendedName>
        <fullName evidence="4">Methyltransferase</fullName>
    </recommendedName>
</protein>
<evidence type="ECO:0008006" key="4">
    <source>
        <dbReference type="Google" id="ProtNLM"/>
    </source>
</evidence>
<sequence>MKHSALIICTMALVLPAGLATGPALADEARLQTVLDAQPEETQARYSHRHPRQTLEFFGIEPGMTVLEALPGGGWYTRILLPYLGADGTLIGADYSREMFPLFGFFSEEQLEAKKTWVEDFKADANGWSGEDGAAVEAFAFGSMPGELKNRADAVLLIRALHNLNRFESQGGFLSAALADVHSVLKPGGIVGVVQHRAPAEMPDEWADGSHGYLKQDFVIERMKAAGFEFIAASEVNANAKDQPGEADIVWRLPPTLATSRDNPELAEAMKAIGESDRMTLLFRKPE</sequence>
<dbReference type="InterPro" id="IPR029063">
    <property type="entry name" value="SAM-dependent_MTases_sf"/>
</dbReference>
<accession>A0AAW9RD02</accession>
<name>A0AAW9RD02_9GAMM</name>
<feature type="chain" id="PRO_5043477342" description="Methyltransferase" evidence="1">
    <location>
        <begin position="27"/>
        <end position="287"/>
    </location>
</feature>
<dbReference type="Proteomes" id="UP001359886">
    <property type="component" value="Unassembled WGS sequence"/>
</dbReference>
<dbReference type="RefSeq" id="WP_354695395.1">
    <property type="nucleotide sequence ID" value="NZ_JAZHOG010000006.1"/>
</dbReference>
<organism evidence="2 3">
    <name type="scientific">Elongatibacter sediminis</name>
    <dbReference type="NCBI Taxonomy" id="3119006"/>
    <lineage>
        <taxon>Bacteria</taxon>
        <taxon>Pseudomonadati</taxon>
        <taxon>Pseudomonadota</taxon>
        <taxon>Gammaproteobacteria</taxon>
        <taxon>Chromatiales</taxon>
        <taxon>Wenzhouxiangellaceae</taxon>
        <taxon>Elongatibacter</taxon>
    </lineage>
</organism>
<proteinExistence type="predicted"/>
<evidence type="ECO:0000313" key="3">
    <source>
        <dbReference type="Proteomes" id="UP001359886"/>
    </source>
</evidence>
<keyword evidence="1" id="KW-0732">Signal</keyword>
<dbReference type="EMBL" id="JAZHOG010000006">
    <property type="protein sequence ID" value="MEJ8568073.1"/>
    <property type="molecule type" value="Genomic_DNA"/>
</dbReference>
<dbReference type="SUPFAM" id="SSF53335">
    <property type="entry name" value="S-adenosyl-L-methionine-dependent methyltransferases"/>
    <property type="match status" value="1"/>
</dbReference>
<dbReference type="Gene3D" id="3.40.50.150">
    <property type="entry name" value="Vaccinia Virus protein VP39"/>
    <property type="match status" value="1"/>
</dbReference>
<evidence type="ECO:0000313" key="2">
    <source>
        <dbReference type="EMBL" id="MEJ8568073.1"/>
    </source>
</evidence>
<feature type="signal peptide" evidence="1">
    <location>
        <begin position="1"/>
        <end position="26"/>
    </location>
</feature>
<reference evidence="2 3" key="1">
    <citation type="submission" date="2024-02" db="EMBL/GenBank/DDBJ databases">
        <title>A novel Wenzhouxiangellaceae bacterium, isolated from coastal sediments.</title>
        <authorList>
            <person name="Du Z.-J."/>
            <person name="Ye Y.-Q."/>
            <person name="Zhang X.-Y."/>
        </authorList>
    </citation>
    <scope>NUCLEOTIDE SEQUENCE [LARGE SCALE GENOMIC DNA]</scope>
    <source>
        <strain evidence="2 3">CH-27</strain>
    </source>
</reference>
<evidence type="ECO:0000256" key="1">
    <source>
        <dbReference type="SAM" id="SignalP"/>
    </source>
</evidence>
<comment type="caution">
    <text evidence="2">The sequence shown here is derived from an EMBL/GenBank/DDBJ whole genome shotgun (WGS) entry which is preliminary data.</text>
</comment>